<feature type="domain" description="Solute-binding protein family 5" evidence="2">
    <location>
        <begin position="105"/>
        <end position="499"/>
    </location>
</feature>
<dbReference type="OrthoDB" id="5240629at2"/>
<dbReference type="InterPro" id="IPR039424">
    <property type="entry name" value="SBP_5"/>
</dbReference>
<dbReference type="AlphaFoldDB" id="A0A561EME2"/>
<name>A0A561EME2_9ACTN</name>
<evidence type="ECO:0000313" key="4">
    <source>
        <dbReference type="Proteomes" id="UP000318416"/>
    </source>
</evidence>
<dbReference type="Proteomes" id="UP000318416">
    <property type="component" value="Unassembled WGS sequence"/>
</dbReference>
<dbReference type="GO" id="GO:0015833">
    <property type="term" value="P:peptide transport"/>
    <property type="evidence" value="ECO:0007669"/>
    <property type="project" value="TreeGrafter"/>
</dbReference>
<dbReference type="CDD" id="cd08506">
    <property type="entry name" value="PBP2_clavulanate_OppA2"/>
    <property type="match status" value="1"/>
</dbReference>
<comment type="caution">
    <text evidence="3">The sequence shown here is derived from an EMBL/GenBank/DDBJ whole genome shotgun (WGS) entry which is preliminary data.</text>
</comment>
<dbReference type="PIRSF" id="PIRSF002741">
    <property type="entry name" value="MppA"/>
    <property type="match status" value="1"/>
</dbReference>
<keyword evidence="1" id="KW-0732">Signal</keyword>
<dbReference type="InterPro" id="IPR030678">
    <property type="entry name" value="Peptide/Ni-bd"/>
</dbReference>
<dbReference type="PROSITE" id="PS51257">
    <property type="entry name" value="PROKAR_LIPOPROTEIN"/>
    <property type="match status" value="1"/>
</dbReference>
<evidence type="ECO:0000313" key="3">
    <source>
        <dbReference type="EMBL" id="TWE16791.1"/>
    </source>
</evidence>
<dbReference type="Gene3D" id="3.40.190.10">
    <property type="entry name" value="Periplasmic binding protein-like II"/>
    <property type="match status" value="1"/>
</dbReference>
<dbReference type="InterPro" id="IPR000914">
    <property type="entry name" value="SBP_5_dom"/>
</dbReference>
<accession>A0A561EME2</accession>
<proteinExistence type="predicted"/>
<feature type="signal peptide" evidence="1">
    <location>
        <begin position="1"/>
        <end position="24"/>
    </location>
</feature>
<dbReference type="PANTHER" id="PTHR30290">
    <property type="entry name" value="PERIPLASMIC BINDING COMPONENT OF ABC TRANSPORTER"/>
    <property type="match status" value="1"/>
</dbReference>
<evidence type="ECO:0000256" key="1">
    <source>
        <dbReference type="SAM" id="SignalP"/>
    </source>
</evidence>
<dbReference type="PANTHER" id="PTHR30290:SF83">
    <property type="entry name" value="ABC TRANSPORTER SUBSTRATE-BINDING PROTEIN"/>
    <property type="match status" value="1"/>
</dbReference>
<dbReference type="GO" id="GO:0042597">
    <property type="term" value="C:periplasmic space"/>
    <property type="evidence" value="ECO:0007669"/>
    <property type="project" value="UniProtKB-ARBA"/>
</dbReference>
<dbReference type="GO" id="GO:1904680">
    <property type="term" value="F:peptide transmembrane transporter activity"/>
    <property type="evidence" value="ECO:0007669"/>
    <property type="project" value="TreeGrafter"/>
</dbReference>
<dbReference type="SUPFAM" id="SSF53850">
    <property type="entry name" value="Periplasmic binding protein-like II"/>
    <property type="match status" value="1"/>
</dbReference>
<dbReference type="Pfam" id="PF00496">
    <property type="entry name" value="SBP_bac_5"/>
    <property type="match status" value="1"/>
</dbReference>
<dbReference type="Gene3D" id="3.10.105.10">
    <property type="entry name" value="Dipeptide-binding Protein, Domain 3"/>
    <property type="match status" value="1"/>
</dbReference>
<organism evidence="3 4">
    <name type="scientific">Kitasatospora atroaurantiaca</name>
    <dbReference type="NCBI Taxonomy" id="285545"/>
    <lineage>
        <taxon>Bacteria</taxon>
        <taxon>Bacillati</taxon>
        <taxon>Actinomycetota</taxon>
        <taxon>Actinomycetes</taxon>
        <taxon>Kitasatosporales</taxon>
        <taxon>Streptomycetaceae</taxon>
        <taxon>Kitasatospora</taxon>
    </lineage>
</organism>
<feature type="chain" id="PRO_5039280105" evidence="1">
    <location>
        <begin position="25"/>
        <end position="590"/>
    </location>
</feature>
<keyword evidence="4" id="KW-1185">Reference proteome</keyword>
<protein>
    <submittedName>
        <fullName evidence="3">Peptide/nickel transport system substrate-binding protein</fullName>
    </submittedName>
</protein>
<evidence type="ECO:0000259" key="2">
    <source>
        <dbReference type="Pfam" id="PF00496"/>
    </source>
</evidence>
<dbReference type="GO" id="GO:0043190">
    <property type="term" value="C:ATP-binding cassette (ABC) transporter complex"/>
    <property type="evidence" value="ECO:0007669"/>
    <property type="project" value="InterPro"/>
</dbReference>
<reference evidence="3 4" key="1">
    <citation type="submission" date="2019-06" db="EMBL/GenBank/DDBJ databases">
        <title>Sequencing the genomes of 1000 actinobacteria strains.</title>
        <authorList>
            <person name="Klenk H.-P."/>
        </authorList>
    </citation>
    <scope>NUCLEOTIDE SEQUENCE [LARGE SCALE GENOMIC DNA]</scope>
    <source>
        <strain evidence="3 4">DSM 41649</strain>
    </source>
</reference>
<gene>
    <name evidence="3" type="ORF">FB465_1782</name>
</gene>
<dbReference type="RefSeq" id="WP_145789200.1">
    <property type="nucleotide sequence ID" value="NZ_BAAABR010000079.1"/>
</dbReference>
<sequence>MRRSRTTSVLAGAAALLLAATACSSGKSSTSAAGVHAVGATYNAGLNGVVNASTHQGGTVTYQLSSTPDSMDPGNTYYAFMWDFSRLYARALTTFQPAPGQDGLKLVPDLASGLGTPSDGGKIWTYHIRPGLKYSDGSPITTKDVKYAIERSNFAPAVLSNGPTYFSQYLVDNSPKYQGPYQDKTGGLNSIETPDDTTIVFHLSQPFADFDYLVANPQSAPVPQAKDTGADYVKNVVSSGSYMFQSYQDGVGATLVRNPNWSADSDPIRKQYPDKIVVQFNIAQTTVDQNLIAGNATLDLAGAGIAAATQATALSNSTQKAHIDDAQSGALAYVAISTAVPPFDNPACRKAVEYAIDRLSAQTATGGDVHGDIATTILVPTVSGYVPYDQYATTDHKGANSPDGLAAAKAQLAQCGQPGGFSTNLSARSDRPNEIALAQAVQASLKLVGINVSIQQYPSGKYFTDNAGAPAFVHSHGIGLMMMAWAADWPTGYGFLEQIIDGKTIKASGNSNLSELNDPAINQMLSAAIGNTDSAARVKAWGDIDKAAMEKAPLVPLLYRKDPLYRPDSATNVFVTPAYGMYDYLNIGTK</sequence>
<dbReference type="EMBL" id="VIVR01000001">
    <property type="protein sequence ID" value="TWE16791.1"/>
    <property type="molecule type" value="Genomic_DNA"/>
</dbReference>